<keyword evidence="2" id="KW-1185">Reference proteome</keyword>
<sequence length="89" mass="9703">MSAFQKVLILFSLVLFFSDCQKREDTTIQKNVLTYLIGCNGGSLTACQASCAATYPTLTGDNYPTATTCFSNCSTYCSVTNIYLLISNK</sequence>
<gene>
    <name evidence="1" type="ORF">EHQ58_18375</name>
</gene>
<comment type="caution">
    <text evidence="1">The sequence shown here is derived from an EMBL/GenBank/DDBJ whole genome shotgun (WGS) entry which is preliminary data.</text>
</comment>
<dbReference type="RefSeq" id="WP_135625528.1">
    <property type="nucleotide sequence ID" value="NZ_RQGD01000047.1"/>
</dbReference>
<proteinExistence type="predicted"/>
<dbReference type="OrthoDB" id="345917at2"/>
<dbReference type="AlphaFoldDB" id="A0A4R9JT30"/>
<organism evidence="1 2">
    <name type="scientific">Leptospira ognonensis</name>
    <dbReference type="NCBI Taxonomy" id="2484945"/>
    <lineage>
        <taxon>Bacteria</taxon>
        <taxon>Pseudomonadati</taxon>
        <taxon>Spirochaetota</taxon>
        <taxon>Spirochaetia</taxon>
        <taxon>Leptospirales</taxon>
        <taxon>Leptospiraceae</taxon>
        <taxon>Leptospira</taxon>
    </lineage>
</organism>
<reference evidence="1" key="1">
    <citation type="journal article" date="2019" name="PLoS Negl. Trop. Dis.">
        <title>Revisiting the worldwide diversity of Leptospira species in the environment.</title>
        <authorList>
            <person name="Vincent A.T."/>
            <person name="Schiettekatte O."/>
            <person name="Bourhy P."/>
            <person name="Veyrier F.J."/>
            <person name="Picardeau M."/>
        </authorList>
    </citation>
    <scope>NUCLEOTIDE SEQUENCE [LARGE SCALE GENOMIC DNA]</scope>
    <source>
        <strain evidence="1">201702476</strain>
    </source>
</reference>
<dbReference type="EMBL" id="RQGD01000047">
    <property type="protein sequence ID" value="TGL55888.1"/>
    <property type="molecule type" value="Genomic_DNA"/>
</dbReference>
<dbReference type="Proteomes" id="UP000297693">
    <property type="component" value="Unassembled WGS sequence"/>
</dbReference>
<protein>
    <submittedName>
        <fullName evidence="1">Uncharacterized protein</fullName>
    </submittedName>
</protein>
<evidence type="ECO:0000313" key="1">
    <source>
        <dbReference type="EMBL" id="TGL55888.1"/>
    </source>
</evidence>
<evidence type="ECO:0000313" key="2">
    <source>
        <dbReference type="Proteomes" id="UP000297693"/>
    </source>
</evidence>
<accession>A0A4R9JT30</accession>
<name>A0A4R9JT30_9LEPT</name>